<proteinExistence type="predicted"/>
<protein>
    <recommendedName>
        <fullName evidence="3">DUF2357 domain-containing protein</fullName>
    </recommendedName>
</protein>
<organism evidence="1 2">
    <name type="scientific">bacterium (Candidatus Blackallbacteria) CG17_big_fil_post_rev_8_21_14_2_50_48_46</name>
    <dbReference type="NCBI Taxonomy" id="2014261"/>
    <lineage>
        <taxon>Bacteria</taxon>
        <taxon>Candidatus Blackallbacteria</taxon>
    </lineage>
</organism>
<dbReference type="Proteomes" id="UP000231019">
    <property type="component" value="Unassembled WGS sequence"/>
</dbReference>
<name>A0A2M7G365_9BACT</name>
<gene>
    <name evidence="1" type="ORF">COW36_14130</name>
</gene>
<sequence>MLLAAEVRFVDLRGEPLTSLPEWESAWIVFAGAKADLLDTEVYLQEQSLPLQWHPASAQMRTLWEKRGPGRYWLRVYRAGCLQSETLLEVWPQSWGPEGLLALWEDLHYLLPLEWGQAVFPGKAVMGGELNVPAPLRGWQQEFALLQEILLGQQAEKGLLALLAVLKKSSRFVLKREPQAVSLHQARKPLLKSYWQKQRVWDQRSRLSIETAENQKIKAGMVLIENRVRFLKAFLQQKGQAKAVQWLDSWLKALYALRFEGWESLTLQGRTPTVFTRDPLLLSIFKQFRRLQAGFSFSVSAEGPQRALENLPDLYQIWTACHLVSVLTALLSHAGFTLVEGSWFSRWENTPWYRVFPRGQSVLAMVFPRKQISIQVWSERQFGAKGEIYSISYAQRPDLLVELRRVGRPPQLWLWDAKYRQASAQRGPEKEDLDRMHAYRDALRDRQGHALVTSATIFYPGPSRSFGEGLDAIQADPLQREAFQKSLKCQLSALVLPLLAEASG</sequence>
<evidence type="ECO:0008006" key="3">
    <source>
        <dbReference type="Google" id="ProtNLM"/>
    </source>
</evidence>
<dbReference type="Pfam" id="PF04411">
    <property type="entry name" value="PDDEXK_7"/>
    <property type="match status" value="1"/>
</dbReference>
<accession>A0A2M7G365</accession>
<evidence type="ECO:0000313" key="1">
    <source>
        <dbReference type="EMBL" id="PIW16259.1"/>
    </source>
</evidence>
<reference evidence="1 2" key="1">
    <citation type="submission" date="2017-09" db="EMBL/GenBank/DDBJ databases">
        <title>Depth-based differentiation of microbial function through sediment-hosted aquifers and enrichment of novel symbionts in the deep terrestrial subsurface.</title>
        <authorList>
            <person name="Probst A.J."/>
            <person name="Ladd B."/>
            <person name="Jarett J.K."/>
            <person name="Geller-Mcgrath D.E."/>
            <person name="Sieber C.M."/>
            <person name="Emerson J.B."/>
            <person name="Anantharaman K."/>
            <person name="Thomas B.C."/>
            <person name="Malmstrom R."/>
            <person name="Stieglmeier M."/>
            <person name="Klingl A."/>
            <person name="Woyke T."/>
            <person name="Ryan C.M."/>
            <person name="Banfield J.F."/>
        </authorList>
    </citation>
    <scope>NUCLEOTIDE SEQUENCE [LARGE SCALE GENOMIC DNA]</scope>
    <source>
        <strain evidence="1">CG17_big_fil_post_rev_8_21_14_2_50_48_46</strain>
    </source>
</reference>
<dbReference type="InterPro" id="IPR007505">
    <property type="entry name" value="PDDEXK_7"/>
</dbReference>
<comment type="caution">
    <text evidence="1">The sequence shown here is derived from an EMBL/GenBank/DDBJ whole genome shotgun (WGS) entry which is preliminary data.</text>
</comment>
<dbReference type="AlphaFoldDB" id="A0A2M7G365"/>
<evidence type="ECO:0000313" key="2">
    <source>
        <dbReference type="Proteomes" id="UP000231019"/>
    </source>
</evidence>
<dbReference type="EMBL" id="PFFQ01000039">
    <property type="protein sequence ID" value="PIW16259.1"/>
    <property type="molecule type" value="Genomic_DNA"/>
</dbReference>